<proteinExistence type="predicted"/>
<dbReference type="AlphaFoldDB" id="A0A0E9R7Q9"/>
<reference evidence="1" key="1">
    <citation type="submission" date="2014-11" db="EMBL/GenBank/DDBJ databases">
        <authorList>
            <person name="Amaro Gonzalez C."/>
        </authorList>
    </citation>
    <scope>NUCLEOTIDE SEQUENCE</scope>
</reference>
<sequence>MERINAAGGAEKDAEECVQLERQKSERYHIRGKDIHIFTSGVQSQTSLAI</sequence>
<accession>A0A0E9R7Q9</accession>
<protein>
    <submittedName>
        <fullName evidence="1">Uncharacterized protein</fullName>
    </submittedName>
</protein>
<dbReference type="EMBL" id="GBXM01084214">
    <property type="protein sequence ID" value="JAH24363.1"/>
    <property type="molecule type" value="Transcribed_RNA"/>
</dbReference>
<organism evidence="1">
    <name type="scientific">Anguilla anguilla</name>
    <name type="common">European freshwater eel</name>
    <name type="synonym">Muraena anguilla</name>
    <dbReference type="NCBI Taxonomy" id="7936"/>
    <lineage>
        <taxon>Eukaryota</taxon>
        <taxon>Metazoa</taxon>
        <taxon>Chordata</taxon>
        <taxon>Craniata</taxon>
        <taxon>Vertebrata</taxon>
        <taxon>Euteleostomi</taxon>
        <taxon>Actinopterygii</taxon>
        <taxon>Neopterygii</taxon>
        <taxon>Teleostei</taxon>
        <taxon>Anguilliformes</taxon>
        <taxon>Anguillidae</taxon>
        <taxon>Anguilla</taxon>
    </lineage>
</organism>
<name>A0A0E9R7Q9_ANGAN</name>
<evidence type="ECO:0000313" key="1">
    <source>
        <dbReference type="EMBL" id="JAH24363.1"/>
    </source>
</evidence>
<reference evidence="1" key="2">
    <citation type="journal article" date="2015" name="Fish Shellfish Immunol.">
        <title>Early steps in the European eel (Anguilla anguilla)-Vibrio vulnificus interaction in the gills: Role of the RtxA13 toxin.</title>
        <authorList>
            <person name="Callol A."/>
            <person name="Pajuelo D."/>
            <person name="Ebbesson L."/>
            <person name="Teles M."/>
            <person name="MacKenzie S."/>
            <person name="Amaro C."/>
        </authorList>
    </citation>
    <scope>NUCLEOTIDE SEQUENCE</scope>
</reference>